<feature type="transmembrane region" description="Helical" evidence="7">
    <location>
        <begin position="116"/>
        <end position="137"/>
    </location>
</feature>
<comment type="similarity">
    <text evidence="7">Belongs to the binding-protein-dependent transport system permease family.</text>
</comment>
<dbReference type="PROSITE" id="PS50928">
    <property type="entry name" value="ABC_TM1"/>
    <property type="match status" value="1"/>
</dbReference>
<evidence type="ECO:0000256" key="8">
    <source>
        <dbReference type="SAM" id="MobiDB-lite"/>
    </source>
</evidence>
<keyword evidence="5 7" id="KW-1133">Transmembrane helix</keyword>
<evidence type="ECO:0000259" key="9">
    <source>
        <dbReference type="PROSITE" id="PS50928"/>
    </source>
</evidence>
<dbReference type="EMBL" id="CP163439">
    <property type="protein sequence ID" value="XDQ40046.1"/>
    <property type="molecule type" value="Genomic_DNA"/>
</dbReference>
<evidence type="ECO:0000256" key="7">
    <source>
        <dbReference type="RuleBase" id="RU363032"/>
    </source>
</evidence>
<proteinExistence type="inferred from homology"/>
<accession>A0AB39QCP9</accession>
<dbReference type="CDD" id="cd06261">
    <property type="entry name" value="TM_PBP2"/>
    <property type="match status" value="1"/>
</dbReference>
<keyword evidence="2 7" id="KW-0813">Transport</keyword>
<feature type="transmembrane region" description="Helical" evidence="7">
    <location>
        <begin position="305"/>
        <end position="326"/>
    </location>
</feature>
<feature type="domain" description="ABC transmembrane type-1" evidence="9">
    <location>
        <begin position="111"/>
        <end position="326"/>
    </location>
</feature>
<dbReference type="GO" id="GO:0055085">
    <property type="term" value="P:transmembrane transport"/>
    <property type="evidence" value="ECO:0007669"/>
    <property type="project" value="InterPro"/>
</dbReference>
<organism evidence="10">
    <name type="scientific">Streptomyces sp. R28</name>
    <dbReference type="NCBI Taxonomy" id="3238628"/>
    <lineage>
        <taxon>Bacteria</taxon>
        <taxon>Bacillati</taxon>
        <taxon>Actinomycetota</taxon>
        <taxon>Actinomycetes</taxon>
        <taxon>Kitasatosporales</taxon>
        <taxon>Streptomycetaceae</taxon>
        <taxon>Streptomyces</taxon>
    </lineage>
</organism>
<evidence type="ECO:0000256" key="5">
    <source>
        <dbReference type="ARBA" id="ARBA00022989"/>
    </source>
</evidence>
<evidence type="ECO:0000256" key="4">
    <source>
        <dbReference type="ARBA" id="ARBA00022692"/>
    </source>
</evidence>
<dbReference type="AlphaFoldDB" id="A0AB39QCP9"/>
<feature type="region of interest" description="Disordered" evidence="8">
    <location>
        <begin position="1"/>
        <end position="43"/>
    </location>
</feature>
<dbReference type="Gene3D" id="1.10.3720.10">
    <property type="entry name" value="MetI-like"/>
    <property type="match status" value="1"/>
</dbReference>
<evidence type="ECO:0000256" key="3">
    <source>
        <dbReference type="ARBA" id="ARBA00022475"/>
    </source>
</evidence>
<keyword evidence="6 7" id="KW-0472">Membrane</keyword>
<feature type="transmembrane region" description="Helical" evidence="7">
    <location>
        <begin position="198"/>
        <end position="222"/>
    </location>
</feature>
<dbReference type="InterPro" id="IPR035906">
    <property type="entry name" value="MetI-like_sf"/>
</dbReference>
<feature type="transmembrane region" description="Helical" evidence="7">
    <location>
        <begin position="251"/>
        <end position="271"/>
    </location>
</feature>
<dbReference type="PANTHER" id="PTHR43227">
    <property type="entry name" value="BLL4140 PROTEIN"/>
    <property type="match status" value="1"/>
</dbReference>
<evidence type="ECO:0000256" key="1">
    <source>
        <dbReference type="ARBA" id="ARBA00004651"/>
    </source>
</evidence>
<keyword evidence="3" id="KW-1003">Cell membrane</keyword>
<comment type="subcellular location">
    <subcellularLocation>
        <location evidence="1 7">Cell membrane</location>
        <topology evidence="1 7">Multi-pass membrane protein</topology>
    </subcellularLocation>
</comment>
<evidence type="ECO:0000256" key="2">
    <source>
        <dbReference type="ARBA" id="ARBA00022448"/>
    </source>
</evidence>
<name>A0AB39QCP9_9ACTN</name>
<dbReference type="PANTHER" id="PTHR43227:SF8">
    <property type="entry name" value="DIACETYLCHITOBIOSE UPTAKE SYSTEM PERMEASE PROTEIN DASB"/>
    <property type="match status" value="1"/>
</dbReference>
<protein>
    <submittedName>
        <fullName evidence="10">Carbohydrate ABC transporter permease</fullName>
    </submittedName>
</protein>
<dbReference type="GO" id="GO:0005886">
    <property type="term" value="C:plasma membrane"/>
    <property type="evidence" value="ECO:0007669"/>
    <property type="project" value="UniProtKB-SubCell"/>
</dbReference>
<feature type="compositionally biased region" description="Low complexity" evidence="8">
    <location>
        <begin position="1"/>
        <end position="15"/>
    </location>
</feature>
<keyword evidence="4 7" id="KW-0812">Transmembrane</keyword>
<evidence type="ECO:0000256" key="6">
    <source>
        <dbReference type="ARBA" id="ARBA00023136"/>
    </source>
</evidence>
<sequence>MALPLARPTRRPPSAKSRRPSARPSARPPARRPARSPSASRLRRSQRRTAALLITPFFVLFAVVMAAPIGYAVWMSLFQERSSGLGFGGTEQVFAGFGNYTKALADAGFRASFAHIALYCALYIPVMIGGSLALALLVDSALARAKRFFQLALFLPHAIPGLIASIIWIYLYTPGLSPVLEWIGAFGGSWDFYRNDHVLASLVNLSAWQWMGYNMVIFYAALQAVPREVIEAAVVDGAGALRTALQIKVPMIASAIVMTVLFTCVGAIQIFTEPKLLNQRGAPSIDTEWSPTLFIWKAGFVRHDYGLAAAASLMLAALGVVLSYLVTRLGNRWKAATS</sequence>
<reference evidence="10" key="1">
    <citation type="submission" date="2024-07" db="EMBL/GenBank/DDBJ databases">
        <authorList>
            <person name="Yu S.T."/>
        </authorList>
    </citation>
    <scope>NUCLEOTIDE SEQUENCE</scope>
    <source>
        <strain evidence="10">R28</strain>
    </source>
</reference>
<feature type="transmembrane region" description="Helical" evidence="7">
    <location>
        <begin position="149"/>
        <end position="171"/>
    </location>
</feature>
<dbReference type="RefSeq" id="WP_369174751.1">
    <property type="nucleotide sequence ID" value="NZ_CP163439.1"/>
</dbReference>
<dbReference type="SUPFAM" id="SSF161098">
    <property type="entry name" value="MetI-like"/>
    <property type="match status" value="1"/>
</dbReference>
<dbReference type="Pfam" id="PF00528">
    <property type="entry name" value="BPD_transp_1"/>
    <property type="match status" value="1"/>
</dbReference>
<dbReference type="InterPro" id="IPR050809">
    <property type="entry name" value="UgpAE/MalFG_permease"/>
</dbReference>
<dbReference type="InterPro" id="IPR000515">
    <property type="entry name" value="MetI-like"/>
</dbReference>
<gene>
    <name evidence="10" type="ORF">AB5J49_45625</name>
</gene>
<evidence type="ECO:0000313" key="10">
    <source>
        <dbReference type="EMBL" id="XDQ40046.1"/>
    </source>
</evidence>